<feature type="region of interest" description="Disordered" evidence="9">
    <location>
        <begin position="175"/>
        <end position="224"/>
    </location>
</feature>
<reference evidence="12" key="1">
    <citation type="journal article" date="2023" name="Mol. Phylogenet. Evol.">
        <title>Genome-scale phylogeny and comparative genomics of the fungal order Sordariales.</title>
        <authorList>
            <person name="Hensen N."/>
            <person name="Bonometti L."/>
            <person name="Westerberg I."/>
            <person name="Brannstrom I.O."/>
            <person name="Guillou S."/>
            <person name="Cros-Aarteil S."/>
            <person name="Calhoun S."/>
            <person name="Haridas S."/>
            <person name="Kuo A."/>
            <person name="Mondo S."/>
            <person name="Pangilinan J."/>
            <person name="Riley R."/>
            <person name="LaButti K."/>
            <person name="Andreopoulos B."/>
            <person name="Lipzen A."/>
            <person name="Chen C."/>
            <person name="Yan M."/>
            <person name="Daum C."/>
            <person name="Ng V."/>
            <person name="Clum A."/>
            <person name="Steindorff A."/>
            <person name="Ohm R.A."/>
            <person name="Martin F."/>
            <person name="Silar P."/>
            <person name="Natvig D.O."/>
            <person name="Lalanne C."/>
            <person name="Gautier V."/>
            <person name="Ament-Velasquez S.L."/>
            <person name="Kruys A."/>
            <person name="Hutchinson M.I."/>
            <person name="Powell A.J."/>
            <person name="Barry K."/>
            <person name="Miller A.N."/>
            <person name="Grigoriev I.V."/>
            <person name="Debuchy R."/>
            <person name="Gladieux P."/>
            <person name="Hiltunen Thoren M."/>
            <person name="Johannesson H."/>
        </authorList>
    </citation>
    <scope>NUCLEOTIDE SEQUENCE</scope>
    <source>
        <strain evidence="12">CBS 141.50</strain>
    </source>
</reference>
<keyword evidence="7" id="KW-0496">Mitochondrion</keyword>
<sequence length="224" mass="24618">MSDDQPLSGRPLPSSFDHDERYKETPSQKVVRKLKEEPFIPIFTTLTVVALVKAIKAIRRGDSHEAQRMFRARIAFHALTVVSMCIGGWYYAEDRNKTKEAWQAEQLAKAEEQRAKWIRELEIRDEEEKALQEMLAKKRRRAAGRGGIAEPKPQGVAAQAEAAFKAANNAPAGSEALGVTEAQGQANNADTKSKVPPASLGGWLGGSNTPGPEVTAEDKKDQKP</sequence>
<dbReference type="GeneID" id="87820652"/>
<evidence type="ECO:0000259" key="11">
    <source>
        <dbReference type="PROSITE" id="PS51503"/>
    </source>
</evidence>
<dbReference type="GO" id="GO:0031966">
    <property type="term" value="C:mitochondrial membrane"/>
    <property type="evidence" value="ECO:0007669"/>
    <property type="project" value="UniProtKB-SubCell"/>
</dbReference>
<name>A0AAN6ZMN7_9PEZI</name>
<evidence type="ECO:0000256" key="9">
    <source>
        <dbReference type="SAM" id="MobiDB-lite"/>
    </source>
</evidence>
<comment type="function">
    <text evidence="1">Cytochrome c oxidase subunit which plays a role in assembly of respiratory supercomplexes.</text>
</comment>
<gene>
    <name evidence="12" type="ORF">C8A04DRAFT_37885</name>
</gene>
<proteinExistence type="inferred from homology"/>
<evidence type="ECO:0000256" key="10">
    <source>
        <dbReference type="SAM" id="Phobius"/>
    </source>
</evidence>
<dbReference type="EMBL" id="MU853592">
    <property type="protein sequence ID" value="KAK4142836.1"/>
    <property type="molecule type" value="Genomic_DNA"/>
</dbReference>
<comment type="similarity">
    <text evidence="3">Belongs to the RCF1 family.</text>
</comment>
<feature type="transmembrane region" description="Helical" evidence="10">
    <location>
        <begin position="70"/>
        <end position="91"/>
    </location>
</feature>
<dbReference type="InterPro" id="IPR007667">
    <property type="entry name" value="Hypoxia_induced_domain"/>
</dbReference>
<comment type="caution">
    <text evidence="12">The sequence shown here is derived from an EMBL/GenBank/DDBJ whole genome shotgun (WGS) entry which is preliminary data.</text>
</comment>
<evidence type="ECO:0000256" key="6">
    <source>
        <dbReference type="ARBA" id="ARBA00022989"/>
    </source>
</evidence>
<comment type="subcellular location">
    <subcellularLocation>
        <location evidence="2">Mitochondrion membrane</location>
    </subcellularLocation>
</comment>
<dbReference type="GO" id="GO:0097250">
    <property type="term" value="P:mitochondrial respirasome assembly"/>
    <property type="evidence" value="ECO:0007669"/>
    <property type="project" value="TreeGrafter"/>
</dbReference>
<evidence type="ECO:0000256" key="3">
    <source>
        <dbReference type="ARBA" id="ARBA00009366"/>
    </source>
</evidence>
<comment type="subunit">
    <text evidence="4">Associates with the respiratory chain complex III/complex IV supercomplex.</text>
</comment>
<accession>A0AAN6ZMN7</accession>
<feature type="transmembrane region" description="Helical" evidence="10">
    <location>
        <begin position="39"/>
        <end position="58"/>
    </location>
</feature>
<keyword evidence="6 10" id="KW-1133">Transmembrane helix</keyword>
<keyword evidence="8 10" id="KW-0472">Membrane</keyword>
<dbReference type="PROSITE" id="PS51503">
    <property type="entry name" value="HIG1"/>
    <property type="match status" value="1"/>
</dbReference>
<feature type="region of interest" description="Disordered" evidence="9">
    <location>
        <begin position="1"/>
        <end position="24"/>
    </location>
</feature>
<dbReference type="PANTHER" id="PTHR12297">
    <property type="entry name" value="HYPOXIA-INDUCBILE GENE 1 HIG1 -RELATED"/>
    <property type="match status" value="1"/>
</dbReference>
<dbReference type="Pfam" id="PF04588">
    <property type="entry name" value="HIG_1_N"/>
    <property type="match status" value="1"/>
</dbReference>
<dbReference type="AlphaFoldDB" id="A0AAN6ZMN7"/>
<dbReference type="Proteomes" id="UP001302676">
    <property type="component" value="Unassembled WGS sequence"/>
</dbReference>
<reference evidence="12" key="2">
    <citation type="submission" date="2023-05" db="EMBL/GenBank/DDBJ databases">
        <authorList>
            <consortium name="Lawrence Berkeley National Laboratory"/>
            <person name="Steindorff A."/>
            <person name="Hensen N."/>
            <person name="Bonometti L."/>
            <person name="Westerberg I."/>
            <person name="Brannstrom I.O."/>
            <person name="Guillou S."/>
            <person name="Cros-Aarteil S."/>
            <person name="Calhoun S."/>
            <person name="Haridas S."/>
            <person name="Kuo A."/>
            <person name="Mondo S."/>
            <person name="Pangilinan J."/>
            <person name="Riley R."/>
            <person name="Labutti K."/>
            <person name="Andreopoulos B."/>
            <person name="Lipzen A."/>
            <person name="Chen C."/>
            <person name="Yanf M."/>
            <person name="Daum C."/>
            <person name="Ng V."/>
            <person name="Clum A."/>
            <person name="Ohm R."/>
            <person name="Martin F."/>
            <person name="Silar P."/>
            <person name="Natvig D."/>
            <person name="Lalanne C."/>
            <person name="Gautier V."/>
            <person name="Ament-Velasquez S.L."/>
            <person name="Kruys A."/>
            <person name="Hutchinson M.I."/>
            <person name="Powell A.J."/>
            <person name="Barry K."/>
            <person name="Miller A.N."/>
            <person name="Grigoriev I.V."/>
            <person name="Debuchy R."/>
            <person name="Gladieux P."/>
            <person name="Thoren M.H."/>
            <person name="Johannesson H."/>
        </authorList>
    </citation>
    <scope>NUCLEOTIDE SEQUENCE</scope>
    <source>
        <strain evidence="12">CBS 141.50</strain>
    </source>
</reference>
<evidence type="ECO:0000256" key="4">
    <source>
        <dbReference type="ARBA" id="ARBA00011565"/>
    </source>
</evidence>
<feature type="domain" description="HIG1" evidence="11">
    <location>
        <begin position="11"/>
        <end position="102"/>
    </location>
</feature>
<dbReference type="Gene3D" id="6.10.140.1320">
    <property type="match status" value="1"/>
</dbReference>
<protein>
    <recommendedName>
        <fullName evidence="11">HIG1 domain-containing protein</fullName>
    </recommendedName>
</protein>
<evidence type="ECO:0000256" key="5">
    <source>
        <dbReference type="ARBA" id="ARBA00022692"/>
    </source>
</evidence>
<evidence type="ECO:0000313" key="12">
    <source>
        <dbReference type="EMBL" id="KAK4142836.1"/>
    </source>
</evidence>
<dbReference type="InterPro" id="IPR050355">
    <property type="entry name" value="RCF1"/>
</dbReference>
<evidence type="ECO:0000256" key="7">
    <source>
        <dbReference type="ARBA" id="ARBA00023128"/>
    </source>
</evidence>
<keyword evidence="13" id="KW-1185">Reference proteome</keyword>
<keyword evidence="5 10" id="KW-0812">Transmembrane</keyword>
<evidence type="ECO:0000256" key="8">
    <source>
        <dbReference type="ARBA" id="ARBA00023136"/>
    </source>
</evidence>
<organism evidence="12 13">
    <name type="scientific">Dichotomopilus funicola</name>
    <dbReference type="NCBI Taxonomy" id="1934379"/>
    <lineage>
        <taxon>Eukaryota</taxon>
        <taxon>Fungi</taxon>
        <taxon>Dikarya</taxon>
        <taxon>Ascomycota</taxon>
        <taxon>Pezizomycotina</taxon>
        <taxon>Sordariomycetes</taxon>
        <taxon>Sordariomycetidae</taxon>
        <taxon>Sordariales</taxon>
        <taxon>Chaetomiaceae</taxon>
        <taxon>Dichotomopilus</taxon>
    </lineage>
</organism>
<evidence type="ECO:0000256" key="2">
    <source>
        <dbReference type="ARBA" id="ARBA00004325"/>
    </source>
</evidence>
<dbReference type="PANTHER" id="PTHR12297:SF3">
    <property type="entry name" value="HIG1 DOMAIN FAMILY MEMBER 1A"/>
    <property type="match status" value="1"/>
</dbReference>
<dbReference type="RefSeq" id="XP_062636207.1">
    <property type="nucleotide sequence ID" value="XM_062784039.1"/>
</dbReference>
<evidence type="ECO:0000313" key="13">
    <source>
        <dbReference type="Proteomes" id="UP001302676"/>
    </source>
</evidence>
<evidence type="ECO:0000256" key="1">
    <source>
        <dbReference type="ARBA" id="ARBA00002584"/>
    </source>
</evidence>